<evidence type="ECO:0000259" key="11">
    <source>
        <dbReference type="PROSITE" id="PS50157"/>
    </source>
</evidence>
<comment type="similarity">
    <text evidence="1">Belongs to the krueppel C2H2-type zinc-finger protein family.</text>
</comment>
<gene>
    <name evidence="12" type="ORF">CVT25_011037</name>
</gene>
<dbReference type="Proteomes" id="UP000283269">
    <property type="component" value="Unassembled WGS sequence"/>
</dbReference>
<keyword evidence="4 9" id="KW-0863">Zinc-finger</keyword>
<dbReference type="InParanoid" id="A0A409WFE6"/>
<dbReference type="Gene3D" id="3.30.160.60">
    <property type="entry name" value="Classic Zinc Finger"/>
    <property type="match status" value="2"/>
</dbReference>
<evidence type="ECO:0000256" key="1">
    <source>
        <dbReference type="ARBA" id="ARBA00006991"/>
    </source>
</evidence>
<evidence type="ECO:0000256" key="5">
    <source>
        <dbReference type="ARBA" id="ARBA00022833"/>
    </source>
</evidence>
<evidence type="ECO:0000256" key="10">
    <source>
        <dbReference type="SAM" id="MobiDB-lite"/>
    </source>
</evidence>
<dbReference type="PROSITE" id="PS00028">
    <property type="entry name" value="ZINC_FINGER_C2H2_1"/>
    <property type="match status" value="2"/>
</dbReference>
<dbReference type="OrthoDB" id="6077919at2759"/>
<evidence type="ECO:0000256" key="4">
    <source>
        <dbReference type="ARBA" id="ARBA00022771"/>
    </source>
</evidence>
<dbReference type="Pfam" id="PF00096">
    <property type="entry name" value="zf-C2H2"/>
    <property type="match status" value="2"/>
</dbReference>
<keyword evidence="6" id="KW-0805">Transcription regulation</keyword>
<dbReference type="STRING" id="93625.A0A409WFE6"/>
<feature type="compositionally biased region" description="Low complexity" evidence="10">
    <location>
        <begin position="353"/>
        <end position="373"/>
    </location>
</feature>
<dbReference type="PROSITE" id="PS50157">
    <property type="entry name" value="ZINC_FINGER_C2H2_2"/>
    <property type="match status" value="2"/>
</dbReference>
<evidence type="ECO:0000256" key="2">
    <source>
        <dbReference type="ARBA" id="ARBA00022723"/>
    </source>
</evidence>
<evidence type="ECO:0000256" key="8">
    <source>
        <dbReference type="ARBA" id="ARBA00023242"/>
    </source>
</evidence>
<dbReference type="GO" id="GO:0031519">
    <property type="term" value="C:PcG protein complex"/>
    <property type="evidence" value="ECO:0007669"/>
    <property type="project" value="TreeGrafter"/>
</dbReference>
<protein>
    <recommendedName>
        <fullName evidence="11">C2H2-type domain-containing protein</fullName>
    </recommendedName>
</protein>
<keyword evidence="7" id="KW-0804">Transcription</keyword>
<keyword evidence="5" id="KW-0862">Zinc</keyword>
<dbReference type="GO" id="GO:0008270">
    <property type="term" value="F:zinc ion binding"/>
    <property type="evidence" value="ECO:0007669"/>
    <property type="project" value="UniProtKB-KW"/>
</dbReference>
<keyword evidence="3" id="KW-0677">Repeat</keyword>
<comment type="caution">
    <text evidence="12">The sequence shown here is derived from an EMBL/GenBank/DDBJ whole genome shotgun (WGS) entry which is preliminary data.</text>
</comment>
<feature type="region of interest" description="Disordered" evidence="10">
    <location>
        <begin position="221"/>
        <end position="240"/>
    </location>
</feature>
<feature type="compositionally biased region" description="Low complexity" evidence="10">
    <location>
        <begin position="223"/>
        <end position="238"/>
    </location>
</feature>
<evidence type="ECO:0000256" key="7">
    <source>
        <dbReference type="ARBA" id="ARBA00023163"/>
    </source>
</evidence>
<sequence>MQSSSQYNQSSRPTLPPIRDLFPGECLNSLVADELARRPSLNDSPSMALAKLRVSDEDGNEFPSHSHSMSRPVYRTGYSDPNISSAHRPISHREPHHPQRSDPQYSVLNNRSSSPFLREVPSMGTSPKLFHNGSPRNDGAYETYTHSHHLQPRHRHTVPQPYDYRDSVGLHYPYNNSSATLPRHRSETILSDPPPAPWNISTSIPRGNMIEDDERTPVARFGPDATRTAPPIITPPDDNGSGSAKYECTYCGKGFNRPSSLKIHLNSHTGEKRELKTLLISKGCISDVPRISAFVCPVESCGRSFSVLSNMRRHTRVHATVPFSDAHSNDDIPSSSTASESLSRRWHHRRDSSVSTSSSNSGRSNSISSTEED</sequence>
<dbReference type="AlphaFoldDB" id="A0A409WFE6"/>
<reference evidence="12 13" key="1">
    <citation type="journal article" date="2018" name="Evol. Lett.">
        <title>Horizontal gene cluster transfer increased hallucinogenic mushroom diversity.</title>
        <authorList>
            <person name="Reynolds H.T."/>
            <person name="Vijayakumar V."/>
            <person name="Gluck-Thaler E."/>
            <person name="Korotkin H.B."/>
            <person name="Matheny P.B."/>
            <person name="Slot J.C."/>
        </authorList>
    </citation>
    <scope>NUCLEOTIDE SEQUENCE [LARGE SCALE GENOMIC DNA]</scope>
    <source>
        <strain evidence="12 13">2631</strain>
    </source>
</reference>
<dbReference type="GO" id="GO:0000785">
    <property type="term" value="C:chromatin"/>
    <property type="evidence" value="ECO:0007669"/>
    <property type="project" value="TreeGrafter"/>
</dbReference>
<name>A0A409WFE6_PSICY</name>
<dbReference type="GO" id="GO:0005667">
    <property type="term" value="C:transcription regulator complex"/>
    <property type="evidence" value="ECO:0007669"/>
    <property type="project" value="TreeGrafter"/>
</dbReference>
<evidence type="ECO:0000256" key="3">
    <source>
        <dbReference type="ARBA" id="ARBA00022737"/>
    </source>
</evidence>
<dbReference type="SMART" id="SM00355">
    <property type="entry name" value="ZnF_C2H2"/>
    <property type="match status" value="2"/>
</dbReference>
<dbReference type="SUPFAM" id="SSF57667">
    <property type="entry name" value="beta-beta-alpha zinc fingers"/>
    <property type="match status" value="1"/>
</dbReference>
<feature type="region of interest" description="Disordered" evidence="10">
    <location>
        <begin position="37"/>
        <end position="136"/>
    </location>
</feature>
<keyword evidence="2" id="KW-0479">Metal-binding</keyword>
<feature type="compositionally biased region" description="Polar residues" evidence="10">
    <location>
        <begin position="101"/>
        <end position="115"/>
    </location>
</feature>
<feature type="region of interest" description="Disordered" evidence="10">
    <location>
        <begin position="1"/>
        <end position="21"/>
    </location>
</feature>
<organism evidence="12 13">
    <name type="scientific">Psilocybe cyanescens</name>
    <dbReference type="NCBI Taxonomy" id="93625"/>
    <lineage>
        <taxon>Eukaryota</taxon>
        <taxon>Fungi</taxon>
        <taxon>Dikarya</taxon>
        <taxon>Basidiomycota</taxon>
        <taxon>Agaricomycotina</taxon>
        <taxon>Agaricomycetes</taxon>
        <taxon>Agaricomycetidae</taxon>
        <taxon>Agaricales</taxon>
        <taxon>Agaricineae</taxon>
        <taxon>Strophariaceae</taxon>
        <taxon>Psilocybe</taxon>
    </lineage>
</organism>
<feature type="compositionally biased region" description="Polar residues" evidence="10">
    <location>
        <begin position="1"/>
        <end position="13"/>
    </location>
</feature>
<dbReference type="PANTHER" id="PTHR14003">
    <property type="entry name" value="TRANSCRIPTIONAL REPRESSOR PROTEIN YY"/>
    <property type="match status" value="1"/>
</dbReference>
<feature type="domain" description="C2H2-type" evidence="11">
    <location>
        <begin position="294"/>
        <end position="319"/>
    </location>
</feature>
<dbReference type="GO" id="GO:0000981">
    <property type="term" value="F:DNA-binding transcription factor activity, RNA polymerase II-specific"/>
    <property type="evidence" value="ECO:0007669"/>
    <property type="project" value="TreeGrafter"/>
</dbReference>
<dbReference type="InterPro" id="IPR036236">
    <property type="entry name" value="Znf_C2H2_sf"/>
</dbReference>
<dbReference type="EMBL" id="NHYD01003441">
    <property type="protein sequence ID" value="PPQ77191.1"/>
    <property type="molecule type" value="Genomic_DNA"/>
</dbReference>
<feature type="region of interest" description="Disordered" evidence="10">
    <location>
        <begin position="177"/>
        <end position="209"/>
    </location>
</feature>
<feature type="region of interest" description="Disordered" evidence="10">
    <location>
        <begin position="323"/>
        <end position="373"/>
    </location>
</feature>
<feature type="domain" description="C2H2-type" evidence="11">
    <location>
        <begin position="246"/>
        <end position="273"/>
    </location>
</feature>
<keyword evidence="13" id="KW-1185">Reference proteome</keyword>
<evidence type="ECO:0000313" key="12">
    <source>
        <dbReference type="EMBL" id="PPQ77191.1"/>
    </source>
</evidence>
<evidence type="ECO:0000313" key="13">
    <source>
        <dbReference type="Proteomes" id="UP000283269"/>
    </source>
</evidence>
<feature type="compositionally biased region" description="Basic and acidic residues" evidence="10">
    <location>
        <begin position="91"/>
        <end position="100"/>
    </location>
</feature>
<dbReference type="FunFam" id="3.30.160.60:FF:000761">
    <property type="entry name" value="Zinc finger protein 449"/>
    <property type="match status" value="1"/>
</dbReference>
<evidence type="ECO:0000256" key="9">
    <source>
        <dbReference type="PROSITE-ProRule" id="PRU00042"/>
    </source>
</evidence>
<accession>A0A409WFE6</accession>
<proteinExistence type="inferred from homology"/>
<evidence type="ECO:0000256" key="6">
    <source>
        <dbReference type="ARBA" id="ARBA00023015"/>
    </source>
</evidence>
<dbReference type="GO" id="GO:0000978">
    <property type="term" value="F:RNA polymerase II cis-regulatory region sequence-specific DNA binding"/>
    <property type="evidence" value="ECO:0007669"/>
    <property type="project" value="TreeGrafter"/>
</dbReference>
<keyword evidence="8" id="KW-0539">Nucleus</keyword>
<dbReference type="PANTHER" id="PTHR14003:SF20">
    <property type="entry name" value="FINGER DOMAIN PROTEIN, PUTATIVE (AFU_ORTHOLOGUE AFUA_4G10380)-RELATED"/>
    <property type="match status" value="1"/>
</dbReference>
<dbReference type="InterPro" id="IPR013087">
    <property type="entry name" value="Znf_C2H2_type"/>
</dbReference>